<dbReference type="Proteomes" id="UP000193427">
    <property type="component" value="Chromosome"/>
</dbReference>
<feature type="binding site" evidence="7">
    <location>
        <begin position="20"/>
        <end position="21"/>
    </location>
    <ligand>
        <name>substrate</name>
    </ligand>
</feature>
<dbReference type="InterPro" id="IPR015942">
    <property type="entry name" value="Asp/Glu/hydantoin_racemase"/>
</dbReference>
<keyword evidence="5 7" id="KW-0413">Isomerase</keyword>
<evidence type="ECO:0000256" key="4">
    <source>
        <dbReference type="ARBA" id="ARBA00022984"/>
    </source>
</evidence>
<feature type="active site" description="Proton donor/acceptor" evidence="7">
    <location>
        <position position="194"/>
    </location>
</feature>
<dbReference type="KEGG" id="rgu:A4W93_12785"/>
<dbReference type="GO" id="GO:0008881">
    <property type="term" value="F:glutamate racemase activity"/>
    <property type="evidence" value="ECO:0007669"/>
    <property type="project" value="UniProtKB-UniRule"/>
</dbReference>
<dbReference type="InterPro" id="IPR001920">
    <property type="entry name" value="Asp/Glu_race"/>
</dbReference>
<dbReference type="PANTHER" id="PTHR21198">
    <property type="entry name" value="GLUTAMATE RACEMASE"/>
    <property type="match status" value="1"/>
</dbReference>
<reference evidence="8 9" key="1">
    <citation type="submission" date="2016-04" db="EMBL/GenBank/DDBJ databases">
        <title>Complete genome sequence of natural rubber-degrading, novel Gram-negative bacterium, Rhizobacter gummiphilus strain NS21.</title>
        <authorList>
            <person name="Tabata M."/>
            <person name="Kasai D."/>
            <person name="Fukuda M."/>
        </authorList>
    </citation>
    <scope>NUCLEOTIDE SEQUENCE [LARGE SCALE GENOMIC DNA]</scope>
    <source>
        <strain evidence="8 9">NS21</strain>
    </source>
</reference>
<dbReference type="InterPro" id="IPR018187">
    <property type="entry name" value="Asp/Glu_racemase_AS_1"/>
</dbReference>
<evidence type="ECO:0000256" key="3">
    <source>
        <dbReference type="ARBA" id="ARBA00022960"/>
    </source>
</evidence>
<evidence type="ECO:0000256" key="1">
    <source>
        <dbReference type="ARBA" id="ARBA00001602"/>
    </source>
</evidence>
<dbReference type="OrthoDB" id="9801055at2"/>
<dbReference type="GO" id="GO:0008360">
    <property type="term" value="P:regulation of cell shape"/>
    <property type="evidence" value="ECO:0007669"/>
    <property type="project" value="UniProtKB-KW"/>
</dbReference>
<dbReference type="GO" id="GO:0009252">
    <property type="term" value="P:peptidoglycan biosynthetic process"/>
    <property type="evidence" value="ECO:0007669"/>
    <property type="project" value="UniProtKB-UniRule"/>
</dbReference>
<dbReference type="PROSITE" id="PS00924">
    <property type="entry name" value="ASP_GLU_RACEMASE_2"/>
    <property type="match status" value="1"/>
</dbReference>
<proteinExistence type="inferred from homology"/>
<evidence type="ECO:0000256" key="7">
    <source>
        <dbReference type="HAMAP-Rule" id="MF_00258"/>
    </source>
</evidence>
<gene>
    <name evidence="7" type="primary">murI</name>
    <name evidence="8" type="ORF">A4W93_12785</name>
</gene>
<dbReference type="InterPro" id="IPR033134">
    <property type="entry name" value="Asp/Glu_racemase_AS_2"/>
</dbReference>
<keyword evidence="3 7" id="KW-0133">Cell shape</keyword>
<feature type="binding site" evidence="7">
    <location>
        <begin position="84"/>
        <end position="85"/>
    </location>
    <ligand>
        <name>substrate</name>
    </ligand>
</feature>
<dbReference type="HAMAP" id="MF_00258">
    <property type="entry name" value="Glu_racemase"/>
    <property type="match status" value="1"/>
</dbReference>
<protein>
    <recommendedName>
        <fullName evidence="2 7">Glutamate racemase</fullName>
        <ecNumber evidence="2 7">5.1.1.3</ecNumber>
    </recommendedName>
</protein>
<evidence type="ECO:0000256" key="2">
    <source>
        <dbReference type="ARBA" id="ARBA00013090"/>
    </source>
</evidence>
<feature type="active site" description="Proton donor/acceptor" evidence="7">
    <location>
        <position position="83"/>
    </location>
</feature>
<comment type="pathway">
    <text evidence="7">Cell wall biogenesis; peptidoglycan biosynthesis.</text>
</comment>
<keyword evidence="6 7" id="KW-0961">Cell wall biogenesis/degradation</keyword>
<dbReference type="UniPathway" id="UPA00219"/>
<accession>A0A1W6L8P6</accession>
<evidence type="ECO:0000313" key="8">
    <source>
        <dbReference type="EMBL" id="ARN20699.1"/>
    </source>
</evidence>
<dbReference type="EC" id="5.1.1.3" evidence="2 7"/>
<keyword evidence="4 7" id="KW-0573">Peptidoglycan synthesis</keyword>
<dbReference type="Pfam" id="PF01177">
    <property type="entry name" value="Asp_Glu_race"/>
    <property type="match status" value="1"/>
</dbReference>
<evidence type="ECO:0000256" key="6">
    <source>
        <dbReference type="ARBA" id="ARBA00023316"/>
    </source>
</evidence>
<evidence type="ECO:0000256" key="5">
    <source>
        <dbReference type="ARBA" id="ARBA00023235"/>
    </source>
</evidence>
<dbReference type="Gene3D" id="3.40.50.1860">
    <property type="match status" value="2"/>
</dbReference>
<dbReference type="SUPFAM" id="SSF53681">
    <property type="entry name" value="Aspartate/glutamate racemase"/>
    <property type="match status" value="2"/>
</dbReference>
<comment type="similarity">
    <text evidence="7">Belongs to the aspartate/glutamate racemases family.</text>
</comment>
<dbReference type="NCBIfam" id="TIGR00067">
    <property type="entry name" value="glut_race"/>
    <property type="match status" value="1"/>
</dbReference>
<dbReference type="AlphaFoldDB" id="A0A1W6L8P6"/>
<dbReference type="PANTHER" id="PTHR21198:SF2">
    <property type="entry name" value="GLUTAMATE RACEMASE"/>
    <property type="match status" value="1"/>
</dbReference>
<dbReference type="PROSITE" id="PS00923">
    <property type="entry name" value="ASP_GLU_RACEMASE_1"/>
    <property type="match status" value="1"/>
</dbReference>
<comment type="function">
    <text evidence="7">Provides the (R)-glutamate required for cell wall biosynthesis.</text>
</comment>
<dbReference type="FunFam" id="3.40.50.1860:FF:000001">
    <property type="entry name" value="Glutamate racemase"/>
    <property type="match status" value="1"/>
</dbReference>
<comment type="catalytic activity">
    <reaction evidence="1 7">
        <text>L-glutamate = D-glutamate</text>
        <dbReference type="Rhea" id="RHEA:12813"/>
        <dbReference type="ChEBI" id="CHEBI:29985"/>
        <dbReference type="ChEBI" id="CHEBI:29986"/>
        <dbReference type="EC" id="5.1.1.3"/>
    </reaction>
</comment>
<dbReference type="STRING" id="946333.A4W93_12785"/>
<dbReference type="InterPro" id="IPR004391">
    <property type="entry name" value="Glu_race"/>
</dbReference>
<dbReference type="GO" id="GO:0071555">
    <property type="term" value="P:cell wall organization"/>
    <property type="evidence" value="ECO:0007669"/>
    <property type="project" value="UniProtKB-KW"/>
</dbReference>
<keyword evidence="9" id="KW-1185">Reference proteome</keyword>
<name>A0A1W6L8P6_9BURK</name>
<evidence type="ECO:0000313" key="9">
    <source>
        <dbReference type="Proteomes" id="UP000193427"/>
    </source>
</evidence>
<dbReference type="RefSeq" id="WP_085750977.1">
    <property type="nucleotide sequence ID" value="NZ_BSPR01000007.1"/>
</dbReference>
<sequence>MTSIAASSSADPKPLVGVFDSGLGGLSVLSVLHRTLPEHPLHYVADSAHAPYGERTDEYVAARTLAIGGHLVASGARLIVVACNTATAVAVAALRERWPEIPVVGVEPAIKPAVKTSASGRIGVMATPTTLRSAKFQRLLDAHGGDATIVLQPCPGLAGQIERGDLDAPDMVAMIETFCAPLRDARVDTVVLGCTHYPFVRHHIQAAMGEGVMLIDTAWPVSRQAARLLGVTPEDAPSTAPVMLQTTGDVAHLRSVVSRWLDFPCNVSAASQI</sequence>
<feature type="binding site" evidence="7">
    <location>
        <begin position="52"/>
        <end position="53"/>
    </location>
    <ligand>
        <name>substrate</name>
    </ligand>
</feature>
<dbReference type="EMBL" id="CP015118">
    <property type="protein sequence ID" value="ARN20699.1"/>
    <property type="molecule type" value="Genomic_DNA"/>
</dbReference>
<organism evidence="8 9">
    <name type="scientific">Piscinibacter gummiphilus</name>
    <dbReference type="NCBI Taxonomy" id="946333"/>
    <lineage>
        <taxon>Bacteria</taxon>
        <taxon>Pseudomonadati</taxon>
        <taxon>Pseudomonadota</taxon>
        <taxon>Betaproteobacteria</taxon>
        <taxon>Burkholderiales</taxon>
        <taxon>Sphaerotilaceae</taxon>
        <taxon>Piscinibacter</taxon>
    </lineage>
</organism>
<feature type="binding site" evidence="7">
    <location>
        <begin position="195"/>
        <end position="196"/>
    </location>
    <ligand>
        <name>substrate</name>
    </ligand>
</feature>